<evidence type="ECO:0000313" key="1">
    <source>
        <dbReference type="EMBL" id="KAH6923699.1"/>
    </source>
</evidence>
<dbReference type="Proteomes" id="UP000821845">
    <property type="component" value="Chromosome 8"/>
</dbReference>
<dbReference type="EMBL" id="CM023488">
    <property type="protein sequence ID" value="KAH6923699.1"/>
    <property type="molecule type" value="Genomic_DNA"/>
</dbReference>
<gene>
    <name evidence="1" type="ORF">HPB50_005169</name>
</gene>
<comment type="caution">
    <text evidence="1">The sequence shown here is derived from an EMBL/GenBank/DDBJ whole genome shotgun (WGS) entry which is preliminary data.</text>
</comment>
<reference evidence="1" key="1">
    <citation type="submission" date="2020-05" db="EMBL/GenBank/DDBJ databases">
        <title>Large-scale comparative analyses of tick genomes elucidate their genetic diversity and vector capacities.</title>
        <authorList>
            <person name="Jia N."/>
            <person name="Wang J."/>
            <person name="Shi W."/>
            <person name="Du L."/>
            <person name="Sun Y."/>
            <person name="Zhan W."/>
            <person name="Jiang J."/>
            <person name="Wang Q."/>
            <person name="Zhang B."/>
            <person name="Ji P."/>
            <person name="Sakyi L.B."/>
            <person name="Cui X."/>
            <person name="Yuan T."/>
            <person name="Jiang B."/>
            <person name="Yang W."/>
            <person name="Lam T.T.-Y."/>
            <person name="Chang Q."/>
            <person name="Ding S."/>
            <person name="Wang X."/>
            <person name="Zhu J."/>
            <person name="Ruan X."/>
            <person name="Zhao L."/>
            <person name="Wei J."/>
            <person name="Que T."/>
            <person name="Du C."/>
            <person name="Cheng J."/>
            <person name="Dai P."/>
            <person name="Han X."/>
            <person name="Huang E."/>
            <person name="Gao Y."/>
            <person name="Liu J."/>
            <person name="Shao H."/>
            <person name="Ye R."/>
            <person name="Li L."/>
            <person name="Wei W."/>
            <person name="Wang X."/>
            <person name="Wang C."/>
            <person name="Yang T."/>
            <person name="Huo Q."/>
            <person name="Li W."/>
            <person name="Guo W."/>
            <person name="Chen H."/>
            <person name="Zhou L."/>
            <person name="Ni X."/>
            <person name="Tian J."/>
            <person name="Zhou Y."/>
            <person name="Sheng Y."/>
            <person name="Liu T."/>
            <person name="Pan Y."/>
            <person name="Xia L."/>
            <person name="Li J."/>
            <person name="Zhao F."/>
            <person name="Cao W."/>
        </authorList>
    </citation>
    <scope>NUCLEOTIDE SEQUENCE</scope>
    <source>
        <strain evidence="1">Hyas-2018</strain>
    </source>
</reference>
<accession>A0ACB7RPA0</accession>
<keyword evidence="2" id="KW-1185">Reference proteome</keyword>
<name>A0ACB7RPA0_HYAAI</name>
<proteinExistence type="predicted"/>
<protein>
    <submittedName>
        <fullName evidence="1">Uncharacterized protein</fullName>
    </submittedName>
</protein>
<evidence type="ECO:0000313" key="2">
    <source>
        <dbReference type="Proteomes" id="UP000821845"/>
    </source>
</evidence>
<sequence>MWVTGPLPSRGGGGAETFAALGAHGWWCPCVSASGGHAAIAALVPSRPAARYQQRRRRSPPLTFADDERQQQKEPSKVSGLRETRRARGARALPPSEASPPAEICAKPFLFLLLVRKGPART</sequence>
<organism evidence="1 2">
    <name type="scientific">Hyalomma asiaticum</name>
    <name type="common">Tick</name>
    <dbReference type="NCBI Taxonomy" id="266040"/>
    <lineage>
        <taxon>Eukaryota</taxon>
        <taxon>Metazoa</taxon>
        <taxon>Ecdysozoa</taxon>
        <taxon>Arthropoda</taxon>
        <taxon>Chelicerata</taxon>
        <taxon>Arachnida</taxon>
        <taxon>Acari</taxon>
        <taxon>Parasitiformes</taxon>
        <taxon>Ixodida</taxon>
        <taxon>Ixodoidea</taxon>
        <taxon>Ixodidae</taxon>
        <taxon>Hyalomminae</taxon>
        <taxon>Hyalomma</taxon>
    </lineage>
</organism>